<dbReference type="PANTHER" id="PTHR47691:SF3">
    <property type="entry name" value="HTH-TYPE TRANSCRIPTIONAL REGULATOR RV0890C-RELATED"/>
    <property type="match status" value="1"/>
</dbReference>
<dbReference type="SMART" id="SM00862">
    <property type="entry name" value="Trans_reg_C"/>
    <property type="match status" value="1"/>
</dbReference>
<dbReference type="SUPFAM" id="SSF48452">
    <property type="entry name" value="TPR-like"/>
    <property type="match status" value="3"/>
</dbReference>
<evidence type="ECO:0000256" key="4">
    <source>
        <dbReference type="SAM" id="MobiDB-lite"/>
    </source>
</evidence>
<dbReference type="Pfam" id="PF03704">
    <property type="entry name" value="BTAD"/>
    <property type="match status" value="1"/>
</dbReference>
<dbReference type="SMART" id="SM01043">
    <property type="entry name" value="BTAD"/>
    <property type="match status" value="1"/>
</dbReference>
<keyword evidence="2 3" id="KW-0238">DNA-binding</keyword>
<evidence type="ECO:0000313" key="7">
    <source>
        <dbReference type="Proteomes" id="UP001327225"/>
    </source>
</evidence>
<keyword evidence="7" id="KW-1185">Reference proteome</keyword>
<dbReference type="SUPFAM" id="SSF52540">
    <property type="entry name" value="P-loop containing nucleoside triphosphate hydrolases"/>
    <property type="match status" value="1"/>
</dbReference>
<dbReference type="InterPro" id="IPR027417">
    <property type="entry name" value="P-loop_NTPase"/>
</dbReference>
<dbReference type="Gene3D" id="1.10.10.10">
    <property type="entry name" value="Winged helix-like DNA-binding domain superfamily/Winged helix DNA-binding domain"/>
    <property type="match status" value="1"/>
</dbReference>
<dbReference type="Gene3D" id="1.25.40.10">
    <property type="entry name" value="Tetratricopeptide repeat domain"/>
    <property type="match status" value="2"/>
</dbReference>
<feature type="region of interest" description="Disordered" evidence="4">
    <location>
        <begin position="258"/>
        <end position="284"/>
    </location>
</feature>
<comment type="similarity">
    <text evidence="1">Belongs to the AfsR/DnrI/RedD regulatory family.</text>
</comment>
<dbReference type="PROSITE" id="PS51755">
    <property type="entry name" value="OMPR_PHOB"/>
    <property type="match status" value="1"/>
</dbReference>
<dbReference type="InterPro" id="IPR001867">
    <property type="entry name" value="OmpR/PhoB-type_DNA-bd"/>
</dbReference>
<evidence type="ECO:0000313" key="6">
    <source>
        <dbReference type="EMBL" id="WQQ24585.1"/>
    </source>
</evidence>
<evidence type="ECO:0000256" key="2">
    <source>
        <dbReference type="ARBA" id="ARBA00023125"/>
    </source>
</evidence>
<protein>
    <submittedName>
        <fullName evidence="6">BTAD domain-containing putative transcriptional regulator</fullName>
    </submittedName>
</protein>
<dbReference type="InterPro" id="IPR005158">
    <property type="entry name" value="BTAD"/>
</dbReference>
<dbReference type="InterPro" id="IPR011990">
    <property type="entry name" value="TPR-like_helical_dom_sf"/>
</dbReference>
<dbReference type="InterPro" id="IPR016032">
    <property type="entry name" value="Sig_transdc_resp-reg_C-effctor"/>
</dbReference>
<proteinExistence type="inferred from homology"/>
<gene>
    <name evidence="6" type="ORF">SHK19_11445</name>
</gene>
<feature type="domain" description="OmpR/PhoB-type" evidence="5">
    <location>
        <begin position="6"/>
        <end position="108"/>
    </location>
</feature>
<dbReference type="RefSeq" id="WP_322936297.1">
    <property type="nucleotide sequence ID" value="NZ_CP141059.1"/>
</dbReference>
<feature type="DNA-binding region" description="OmpR/PhoB-type" evidence="3">
    <location>
        <begin position="6"/>
        <end position="108"/>
    </location>
</feature>
<reference evidence="7" key="1">
    <citation type="submission" date="2023-12" db="EMBL/GenBank/DDBJ databases">
        <title>Novel species in genus Nocardioides.</title>
        <authorList>
            <person name="Zhou H."/>
        </authorList>
    </citation>
    <scope>NUCLEOTIDE SEQUENCE [LARGE SCALE GENOMIC DNA]</scope>
    <source>
        <strain evidence="7">HM61</strain>
    </source>
</reference>
<accession>A0ABZ0ZKH3</accession>
<dbReference type="PANTHER" id="PTHR47691">
    <property type="entry name" value="REGULATOR-RELATED"/>
    <property type="match status" value="1"/>
</dbReference>
<dbReference type="PRINTS" id="PR00364">
    <property type="entry name" value="DISEASERSIST"/>
</dbReference>
<dbReference type="EMBL" id="CP141059">
    <property type="protein sequence ID" value="WQQ24585.1"/>
    <property type="molecule type" value="Genomic_DNA"/>
</dbReference>
<evidence type="ECO:0000256" key="3">
    <source>
        <dbReference type="PROSITE-ProRule" id="PRU01091"/>
    </source>
</evidence>
<name>A0ABZ0ZKH3_9ACTN</name>
<evidence type="ECO:0000259" key="5">
    <source>
        <dbReference type="PROSITE" id="PS51755"/>
    </source>
</evidence>
<dbReference type="SUPFAM" id="SSF46894">
    <property type="entry name" value="C-terminal effector domain of the bipartite response regulators"/>
    <property type="match status" value="1"/>
</dbReference>
<dbReference type="Proteomes" id="UP001327225">
    <property type="component" value="Chromosome"/>
</dbReference>
<sequence length="996" mass="105997">MSETPQERTEVADAPPALRVDLLGTLRLSVDGVPVAVPGARRRAALALLALAGDRGVTAERLMTALWPDDLPENAAQALYNHISRLRSHLGRLSDRLQRRGGGYALRLDRGELDVEEARRLSRASAAPGTAPSTLASTTRAALELWRGSALEEFRSLPELEAEAVGLDELRLRLIDDLLEARLALGDRAAVVAATSAAHAAPLRERTALLLVRALAADGRTAEAMAAAQGYRHRLAEETGLDPGPALAELEQRVASGTLSGGDGGLADAGPGPTRTVGRPDGPLVGRQHDREEVLRLLQAHGVVTLTGAGGVGKTTLAIDVAADPTAAPPRASGAPGDAVVVDLAAVDLPERVFQAVATTLRLRTSSAVRPGDVAAALAGQPLLLVLDNCEHVIGACRELVVTLRRHAPDVRVLATSRGTLQLPGEYVVRLQPLPVPRDSSDVVALRRQTCVRAFLEHARRLRPGYDLPFDDAPDLVEVLRRLDGLPLGIELAARQAVVMPLREVRGRLDRALDLSTGRQDLEDGRQRTLRATIDSSYRLLADHERRLLCALAPFPGGVDVATVEALAADDPGGEVDPVDVVHRLVDTSLVVADPSSGRFRLLFTVRAFLTDELRRDGNLERAERQFVDRCLAVAREVGTLIMGPDEPLADRRLRAELDNFRAARDLAAARGRDDVRVGMTLALADAAIWRDVREPWSWALEIATDGSLSDRPERSALLGCAADAARLLGELDKAERLGEQAIAAAGTGFEPTRAYAALGSVAHFRGDFATARQHWLRGAEQSPPWAAGMIASAALAASYDGEPGEARALLDRAFREVAVSGCLSEAAFAAYVEGEMLAPTDPEAAVPHYVEAIEYGSRAGAVFVVGVARVGLASARTRTGQFAEAAADFGRLLDSWRRTGHNTQLWTTARNAAALLAATGRQRLAALVLLSADAQPAAAAVSAVIARHSGRAYVPISDLVDEAQVDALRAEAARLGPRRVLQLLEGELGVVARIE</sequence>
<dbReference type="InterPro" id="IPR036388">
    <property type="entry name" value="WH-like_DNA-bd_sf"/>
</dbReference>
<organism evidence="6 7">
    <name type="scientific">Nocardioides bizhenqiangii</name>
    <dbReference type="NCBI Taxonomy" id="3095076"/>
    <lineage>
        <taxon>Bacteria</taxon>
        <taxon>Bacillati</taxon>
        <taxon>Actinomycetota</taxon>
        <taxon>Actinomycetes</taxon>
        <taxon>Propionibacteriales</taxon>
        <taxon>Nocardioidaceae</taxon>
        <taxon>Nocardioides</taxon>
    </lineage>
</organism>
<dbReference type="Gene3D" id="3.40.50.300">
    <property type="entry name" value="P-loop containing nucleotide triphosphate hydrolases"/>
    <property type="match status" value="1"/>
</dbReference>
<evidence type="ECO:0000256" key="1">
    <source>
        <dbReference type="ARBA" id="ARBA00005820"/>
    </source>
</evidence>